<dbReference type="AlphaFoldDB" id="A0A7W9NF02"/>
<dbReference type="InterPro" id="IPR001647">
    <property type="entry name" value="HTH_TetR"/>
</dbReference>
<dbReference type="SUPFAM" id="SSF48498">
    <property type="entry name" value="Tetracyclin repressor-like, C-terminal domain"/>
    <property type="match status" value="1"/>
</dbReference>
<sequence length="203" mass="21746">METGTRKPNARGRGDQLREEIVTAATAMLAELGDDEALSLRAVARTVKIAATSVYLHFPDRDALVLAVMERFNGLMVEAGSRGEAAGTDAAARLRGWICGLIDCALRNPGLYKVMHESHVNRGIGMPFKQTIGVRTTEAVRRCLDEGLAPAGDAATIAADLRAAVTGMLSLRINEPDLPWPPVDEQVDRFLTKLVGLSVPAEG</sequence>
<evidence type="ECO:0000313" key="6">
    <source>
        <dbReference type="EMBL" id="MBB5889596.1"/>
    </source>
</evidence>
<evidence type="ECO:0000256" key="3">
    <source>
        <dbReference type="ARBA" id="ARBA00023163"/>
    </source>
</evidence>
<dbReference type="PROSITE" id="PS50977">
    <property type="entry name" value="HTH_TETR_2"/>
    <property type="match status" value="1"/>
</dbReference>
<keyword evidence="3" id="KW-0804">Transcription</keyword>
<evidence type="ECO:0000259" key="5">
    <source>
        <dbReference type="PROSITE" id="PS50977"/>
    </source>
</evidence>
<proteinExistence type="predicted"/>
<dbReference type="GO" id="GO:0000976">
    <property type="term" value="F:transcription cis-regulatory region binding"/>
    <property type="evidence" value="ECO:0007669"/>
    <property type="project" value="TreeGrafter"/>
</dbReference>
<evidence type="ECO:0000313" key="7">
    <source>
        <dbReference type="Proteomes" id="UP000585638"/>
    </source>
</evidence>
<dbReference type="PANTHER" id="PTHR30055">
    <property type="entry name" value="HTH-TYPE TRANSCRIPTIONAL REGULATOR RUTR"/>
    <property type="match status" value="1"/>
</dbReference>
<dbReference type="InterPro" id="IPR009057">
    <property type="entry name" value="Homeodomain-like_sf"/>
</dbReference>
<name>A0A7W9NF02_9PSEU</name>
<dbReference type="Proteomes" id="UP000585638">
    <property type="component" value="Unassembled WGS sequence"/>
</dbReference>
<dbReference type="InterPro" id="IPR025996">
    <property type="entry name" value="MT1864/Rv1816-like_C"/>
</dbReference>
<comment type="caution">
    <text evidence="6">The sequence shown here is derived from an EMBL/GenBank/DDBJ whole genome shotgun (WGS) entry which is preliminary data.</text>
</comment>
<keyword evidence="2 4" id="KW-0238">DNA-binding</keyword>
<dbReference type="Gene3D" id="1.10.357.10">
    <property type="entry name" value="Tetracycline Repressor, domain 2"/>
    <property type="match status" value="1"/>
</dbReference>
<feature type="domain" description="HTH tetR-type" evidence="5">
    <location>
        <begin position="15"/>
        <end position="76"/>
    </location>
</feature>
<dbReference type="Pfam" id="PF00440">
    <property type="entry name" value="TetR_N"/>
    <property type="match status" value="1"/>
</dbReference>
<protein>
    <submittedName>
        <fullName evidence="6">AcrR family transcriptional regulator</fullName>
    </submittedName>
</protein>
<evidence type="ECO:0000256" key="4">
    <source>
        <dbReference type="PROSITE-ProRule" id="PRU00335"/>
    </source>
</evidence>
<dbReference type="SUPFAM" id="SSF46689">
    <property type="entry name" value="Homeodomain-like"/>
    <property type="match status" value="1"/>
</dbReference>
<evidence type="ECO:0000256" key="2">
    <source>
        <dbReference type="ARBA" id="ARBA00023125"/>
    </source>
</evidence>
<organism evidence="6 7">
    <name type="scientific">Kutzneria kofuensis</name>
    <dbReference type="NCBI Taxonomy" id="103725"/>
    <lineage>
        <taxon>Bacteria</taxon>
        <taxon>Bacillati</taxon>
        <taxon>Actinomycetota</taxon>
        <taxon>Actinomycetes</taxon>
        <taxon>Pseudonocardiales</taxon>
        <taxon>Pseudonocardiaceae</taxon>
        <taxon>Kutzneria</taxon>
    </lineage>
</organism>
<dbReference type="InterPro" id="IPR050109">
    <property type="entry name" value="HTH-type_TetR-like_transc_reg"/>
</dbReference>
<reference evidence="6 7" key="1">
    <citation type="submission" date="2020-08" db="EMBL/GenBank/DDBJ databases">
        <title>Sequencing the genomes of 1000 actinobacteria strains.</title>
        <authorList>
            <person name="Klenk H.-P."/>
        </authorList>
    </citation>
    <scope>NUCLEOTIDE SEQUENCE [LARGE SCALE GENOMIC DNA]</scope>
    <source>
        <strain evidence="6 7">DSM 43851</strain>
    </source>
</reference>
<dbReference type="RefSeq" id="WP_184858551.1">
    <property type="nucleotide sequence ID" value="NZ_BAAAWY010000002.1"/>
</dbReference>
<dbReference type="Pfam" id="PF13305">
    <property type="entry name" value="TetR_C_33"/>
    <property type="match status" value="1"/>
</dbReference>
<dbReference type="PANTHER" id="PTHR30055:SF234">
    <property type="entry name" value="HTH-TYPE TRANSCRIPTIONAL REGULATOR BETI"/>
    <property type="match status" value="1"/>
</dbReference>
<dbReference type="GO" id="GO:0003700">
    <property type="term" value="F:DNA-binding transcription factor activity"/>
    <property type="evidence" value="ECO:0007669"/>
    <property type="project" value="TreeGrafter"/>
</dbReference>
<feature type="DNA-binding region" description="H-T-H motif" evidence="4">
    <location>
        <begin position="39"/>
        <end position="58"/>
    </location>
</feature>
<dbReference type="EMBL" id="JACHIR010000001">
    <property type="protein sequence ID" value="MBB5889596.1"/>
    <property type="molecule type" value="Genomic_DNA"/>
</dbReference>
<accession>A0A7W9NF02</accession>
<keyword evidence="7" id="KW-1185">Reference proteome</keyword>
<dbReference type="InterPro" id="IPR036271">
    <property type="entry name" value="Tet_transcr_reg_TetR-rel_C_sf"/>
</dbReference>
<keyword evidence="1" id="KW-0805">Transcription regulation</keyword>
<gene>
    <name evidence="6" type="ORF">BJ998_000792</name>
</gene>
<evidence type="ECO:0000256" key="1">
    <source>
        <dbReference type="ARBA" id="ARBA00023015"/>
    </source>
</evidence>